<dbReference type="PROSITE" id="PS51057">
    <property type="entry name" value="PAIRED_2"/>
    <property type="match status" value="1"/>
</dbReference>
<evidence type="ECO:0000313" key="11">
    <source>
        <dbReference type="Proteomes" id="UP001208570"/>
    </source>
</evidence>
<keyword evidence="7" id="KW-0539">Nucleus</keyword>
<dbReference type="EMBL" id="JAODUP010000466">
    <property type="protein sequence ID" value="KAK2149123.1"/>
    <property type="molecule type" value="Genomic_DNA"/>
</dbReference>
<dbReference type="GO" id="GO:0000981">
    <property type="term" value="F:DNA-binding transcription factor activity, RNA polymerase II-specific"/>
    <property type="evidence" value="ECO:0007669"/>
    <property type="project" value="TreeGrafter"/>
</dbReference>
<dbReference type="GO" id="GO:0000978">
    <property type="term" value="F:RNA polymerase II cis-regulatory region sequence-specific DNA binding"/>
    <property type="evidence" value="ECO:0007669"/>
    <property type="project" value="TreeGrafter"/>
</dbReference>
<keyword evidence="4" id="KW-0805">Transcription regulation</keyword>
<dbReference type="InterPro" id="IPR036388">
    <property type="entry name" value="WH-like_DNA-bd_sf"/>
</dbReference>
<feature type="region of interest" description="Disordered" evidence="8">
    <location>
        <begin position="36"/>
        <end position="64"/>
    </location>
</feature>
<evidence type="ECO:0000313" key="10">
    <source>
        <dbReference type="EMBL" id="KAK2149123.1"/>
    </source>
</evidence>
<comment type="caution">
    <text evidence="10">The sequence shown here is derived from an EMBL/GenBank/DDBJ whole genome shotgun (WGS) entry which is preliminary data.</text>
</comment>
<keyword evidence="3" id="KW-0563">Paired box</keyword>
<protein>
    <recommendedName>
        <fullName evidence="9">Paired domain-containing protein</fullName>
    </recommendedName>
</protein>
<dbReference type="Proteomes" id="UP001208570">
    <property type="component" value="Unassembled WGS sequence"/>
</dbReference>
<feature type="domain" description="Paired" evidence="9">
    <location>
        <begin position="1"/>
        <end position="34"/>
    </location>
</feature>
<evidence type="ECO:0000256" key="3">
    <source>
        <dbReference type="ARBA" id="ARBA00022724"/>
    </source>
</evidence>
<feature type="compositionally biased region" description="Basic and acidic residues" evidence="8">
    <location>
        <begin position="127"/>
        <end position="139"/>
    </location>
</feature>
<dbReference type="GO" id="GO:0005634">
    <property type="term" value="C:nucleus"/>
    <property type="evidence" value="ECO:0007669"/>
    <property type="project" value="UniProtKB-SubCell"/>
</dbReference>
<gene>
    <name evidence="10" type="ORF">LSH36_466g02016</name>
</gene>
<dbReference type="Pfam" id="PF00292">
    <property type="entry name" value="PAX"/>
    <property type="match status" value="1"/>
</dbReference>
<evidence type="ECO:0000256" key="7">
    <source>
        <dbReference type="ARBA" id="ARBA00023242"/>
    </source>
</evidence>
<evidence type="ECO:0000256" key="4">
    <source>
        <dbReference type="ARBA" id="ARBA00023015"/>
    </source>
</evidence>
<proteinExistence type="predicted"/>
<evidence type="ECO:0000259" key="9">
    <source>
        <dbReference type="PROSITE" id="PS51057"/>
    </source>
</evidence>
<dbReference type="InterPro" id="IPR043565">
    <property type="entry name" value="PAX_fam"/>
</dbReference>
<feature type="compositionally biased region" description="Polar residues" evidence="8">
    <location>
        <begin position="103"/>
        <end position="112"/>
    </location>
</feature>
<dbReference type="SUPFAM" id="SSF46689">
    <property type="entry name" value="Homeodomain-like"/>
    <property type="match status" value="1"/>
</dbReference>
<dbReference type="Gene3D" id="1.10.10.10">
    <property type="entry name" value="Winged helix-like DNA-binding domain superfamily/Winged helix DNA-binding domain"/>
    <property type="match status" value="1"/>
</dbReference>
<sequence>MFAWEIRDRLLSENVCDQENVPSVSSINRIVRNKAAEKAKEAHLQGHNPSAQPQTPTSVSGGGSTTNVSLVSQVAAQAAQAAVGGYTIGSILGIQNPQLTAAMTTGNGTDPNGNCKRKRDPGAVNGHVEEGHSNGADERQQTVWQQYDAATSVKITKRDPDAPPSLQHPATTMTNGFIPQHYVATAYVPGTTTVPGQLSTIDYNNVVTSIPGMNTTGLPPGVQPAVAAPGPGTDSHTSSAAYTAPIADGSAMPPLLVIQPASDIKPRLNVDGSVRTSNAASFVETSDYSYASVPYTNAQYPYPADSNWATMRYPAYSYVNYIANTTSSSSVTPTVVTTAATVAPTDANSANSAALPSATGDNRCTC</sequence>
<dbReference type="InterPro" id="IPR009057">
    <property type="entry name" value="Homeodomain-like_sf"/>
</dbReference>
<dbReference type="PANTHER" id="PTHR45636">
    <property type="entry name" value="PAIRED BOX PROTEIN PAX-6-RELATED-RELATED"/>
    <property type="match status" value="1"/>
</dbReference>
<dbReference type="InterPro" id="IPR001523">
    <property type="entry name" value="Paired_dom"/>
</dbReference>
<evidence type="ECO:0000256" key="8">
    <source>
        <dbReference type="SAM" id="MobiDB-lite"/>
    </source>
</evidence>
<dbReference type="PANTHER" id="PTHR45636:SF41">
    <property type="entry name" value="PAIRED BOX PROTEIN PAX-6-RELATED"/>
    <property type="match status" value="1"/>
</dbReference>
<keyword evidence="5" id="KW-0238">DNA-binding</keyword>
<name>A0AAD9MYQ6_9ANNE</name>
<evidence type="ECO:0000256" key="5">
    <source>
        <dbReference type="ARBA" id="ARBA00023125"/>
    </source>
</evidence>
<organism evidence="10 11">
    <name type="scientific">Paralvinella palmiformis</name>
    <dbReference type="NCBI Taxonomy" id="53620"/>
    <lineage>
        <taxon>Eukaryota</taxon>
        <taxon>Metazoa</taxon>
        <taxon>Spiralia</taxon>
        <taxon>Lophotrochozoa</taxon>
        <taxon>Annelida</taxon>
        <taxon>Polychaeta</taxon>
        <taxon>Sedentaria</taxon>
        <taxon>Canalipalpata</taxon>
        <taxon>Terebellida</taxon>
        <taxon>Terebelliformia</taxon>
        <taxon>Alvinellidae</taxon>
        <taxon>Paralvinella</taxon>
    </lineage>
</organism>
<evidence type="ECO:0000256" key="1">
    <source>
        <dbReference type="ARBA" id="ARBA00004123"/>
    </source>
</evidence>
<feature type="compositionally biased region" description="Polar residues" evidence="8">
    <location>
        <begin position="47"/>
        <end position="56"/>
    </location>
</feature>
<feature type="region of interest" description="Disordered" evidence="8">
    <location>
        <begin position="103"/>
        <end position="139"/>
    </location>
</feature>
<comment type="subcellular location">
    <subcellularLocation>
        <location evidence="1">Nucleus</location>
    </subcellularLocation>
</comment>
<keyword evidence="2" id="KW-0217">Developmental protein</keyword>
<dbReference type="AlphaFoldDB" id="A0AAD9MYQ6"/>
<keyword evidence="11" id="KW-1185">Reference proteome</keyword>
<keyword evidence="6" id="KW-0804">Transcription</keyword>
<evidence type="ECO:0000256" key="6">
    <source>
        <dbReference type="ARBA" id="ARBA00023163"/>
    </source>
</evidence>
<reference evidence="10" key="1">
    <citation type="journal article" date="2023" name="Mol. Biol. Evol.">
        <title>Third-Generation Sequencing Reveals the Adaptive Role of the Epigenome in Three Deep-Sea Polychaetes.</title>
        <authorList>
            <person name="Perez M."/>
            <person name="Aroh O."/>
            <person name="Sun Y."/>
            <person name="Lan Y."/>
            <person name="Juniper S.K."/>
            <person name="Young C.R."/>
            <person name="Angers B."/>
            <person name="Qian P.Y."/>
        </authorList>
    </citation>
    <scope>NUCLEOTIDE SEQUENCE</scope>
    <source>
        <strain evidence="10">P08H-3</strain>
    </source>
</reference>
<accession>A0AAD9MYQ6</accession>
<evidence type="ECO:0000256" key="2">
    <source>
        <dbReference type="ARBA" id="ARBA00022473"/>
    </source>
</evidence>